<comment type="caution">
    <text evidence="2">Lacks conserved residue(s) required for the propagation of feature annotation.</text>
</comment>
<organism evidence="5 6">
    <name type="scientific">Chaetoceros tenuissimus</name>
    <dbReference type="NCBI Taxonomy" id="426638"/>
    <lineage>
        <taxon>Eukaryota</taxon>
        <taxon>Sar</taxon>
        <taxon>Stramenopiles</taxon>
        <taxon>Ochrophyta</taxon>
        <taxon>Bacillariophyta</taxon>
        <taxon>Coscinodiscophyceae</taxon>
        <taxon>Chaetocerotophycidae</taxon>
        <taxon>Chaetocerotales</taxon>
        <taxon>Chaetocerotaceae</taxon>
        <taxon>Chaetoceros</taxon>
    </lineage>
</organism>
<protein>
    <recommendedName>
        <fullName evidence="4">PNPLA domain-containing protein</fullName>
    </recommendedName>
</protein>
<feature type="active site" description="Proton acceptor" evidence="2">
    <location>
        <position position="212"/>
    </location>
</feature>
<dbReference type="AlphaFoldDB" id="A0AAD3CM88"/>
<gene>
    <name evidence="5" type="ORF">CTEN210_04725</name>
</gene>
<dbReference type="InterPro" id="IPR002641">
    <property type="entry name" value="PNPLA_dom"/>
</dbReference>
<feature type="signal peptide" evidence="3">
    <location>
        <begin position="1"/>
        <end position="19"/>
    </location>
</feature>
<dbReference type="EMBL" id="BLLK01000027">
    <property type="protein sequence ID" value="GFH48249.1"/>
    <property type="molecule type" value="Genomic_DNA"/>
</dbReference>
<dbReference type="PANTHER" id="PTHR12406:SF45">
    <property type="entry name" value="PATATIN"/>
    <property type="match status" value="1"/>
</dbReference>
<dbReference type="GO" id="GO:0019433">
    <property type="term" value="P:triglyceride catabolic process"/>
    <property type="evidence" value="ECO:0007669"/>
    <property type="project" value="TreeGrafter"/>
</dbReference>
<evidence type="ECO:0000256" key="3">
    <source>
        <dbReference type="SAM" id="SignalP"/>
    </source>
</evidence>
<accession>A0AAD3CM88</accession>
<feature type="chain" id="PRO_5042217104" description="PNPLA domain-containing protein" evidence="3">
    <location>
        <begin position="20"/>
        <end position="310"/>
    </location>
</feature>
<evidence type="ECO:0000256" key="2">
    <source>
        <dbReference type="PROSITE-ProRule" id="PRU01161"/>
    </source>
</evidence>
<dbReference type="Proteomes" id="UP001054902">
    <property type="component" value="Unassembled WGS sequence"/>
</dbReference>
<dbReference type="GO" id="GO:0004806">
    <property type="term" value="F:triacylglycerol lipase activity"/>
    <property type="evidence" value="ECO:0007669"/>
    <property type="project" value="TreeGrafter"/>
</dbReference>
<keyword evidence="1 2" id="KW-0443">Lipid metabolism</keyword>
<keyword evidence="6" id="KW-1185">Reference proteome</keyword>
<dbReference type="PROSITE" id="PS51635">
    <property type="entry name" value="PNPLA"/>
    <property type="match status" value="1"/>
</dbReference>
<feature type="active site" description="Nucleophile" evidence="2">
    <location>
        <position position="90"/>
    </location>
</feature>
<dbReference type="Gene3D" id="3.40.1090.10">
    <property type="entry name" value="Cytosolic phospholipase A2 catalytic domain"/>
    <property type="match status" value="1"/>
</dbReference>
<evidence type="ECO:0000259" key="4">
    <source>
        <dbReference type="PROSITE" id="PS51635"/>
    </source>
</evidence>
<keyword evidence="2" id="KW-0442">Lipid degradation</keyword>
<keyword evidence="3" id="KW-0732">Signal</keyword>
<dbReference type="InterPro" id="IPR016035">
    <property type="entry name" value="Acyl_Trfase/lysoPLipase"/>
</dbReference>
<name>A0AAD3CM88_9STRA</name>
<comment type="caution">
    <text evidence="5">The sequence shown here is derived from an EMBL/GenBank/DDBJ whole genome shotgun (WGS) entry which is preliminary data.</text>
</comment>
<dbReference type="GO" id="GO:0005811">
    <property type="term" value="C:lipid droplet"/>
    <property type="evidence" value="ECO:0007669"/>
    <property type="project" value="TreeGrafter"/>
</dbReference>
<feature type="short sequence motif" description="GXSXG" evidence="2">
    <location>
        <begin position="88"/>
        <end position="92"/>
    </location>
</feature>
<dbReference type="PANTHER" id="PTHR12406">
    <property type="entry name" value="CALCIUM-INDEPENDENT PHOSPHOLIPASE A2 IPLA2 -RELATED"/>
    <property type="match status" value="1"/>
</dbReference>
<dbReference type="InterPro" id="IPR033562">
    <property type="entry name" value="PLPL"/>
</dbReference>
<reference evidence="5 6" key="1">
    <citation type="journal article" date="2021" name="Sci. Rep.">
        <title>The genome of the diatom Chaetoceros tenuissimus carries an ancient integrated fragment of an extant virus.</title>
        <authorList>
            <person name="Hongo Y."/>
            <person name="Kimura K."/>
            <person name="Takaki Y."/>
            <person name="Yoshida Y."/>
            <person name="Baba S."/>
            <person name="Kobayashi G."/>
            <person name="Nagasaki K."/>
            <person name="Hano T."/>
            <person name="Tomaru Y."/>
        </authorList>
    </citation>
    <scope>NUCLEOTIDE SEQUENCE [LARGE SCALE GENOMIC DNA]</scope>
    <source>
        <strain evidence="5 6">NIES-3715</strain>
    </source>
</reference>
<dbReference type="SUPFAM" id="SSF52151">
    <property type="entry name" value="FabD/lysophospholipase-like"/>
    <property type="match status" value="1"/>
</dbReference>
<dbReference type="GO" id="GO:0016020">
    <property type="term" value="C:membrane"/>
    <property type="evidence" value="ECO:0007669"/>
    <property type="project" value="TreeGrafter"/>
</dbReference>
<evidence type="ECO:0000313" key="6">
    <source>
        <dbReference type="Proteomes" id="UP001054902"/>
    </source>
</evidence>
<dbReference type="GO" id="GO:0055088">
    <property type="term" value="P:lipid homeostasis"/>
    <property type="evidence" value="ECO:0007669"/>
    <property type="project" value="TreeGrafter"/>
</dbReference>
<sequence length="310" mass="34452">MRIAEYILLLLSIPAFAYSFSVQKARPSELILPDNSKSLVSSTDSNIKTRTNIVFPGGGIFFYWKAGVIEYLREKGYNLNDPNVSLTGASAGALCATLTALGISFEKATSVALEKSREAQVWDRPLGLYGIWGDIVYDWLDDLIPSNDLENLEKVNGKVNILITKFPTLEKEKVDNFTSKEDLIRANMASVHIPLFMNGKVITKFRDLPYIDGSFLSQIGDYNNDKSAVILDWKKDPILRDRTLGDAVQASEDGIWDLLESGRRFAVKMEKSGKFRKLDIGVELLNSSQSISRKAFSPSKAKLPAVSLLS</sequence>
<evidence type="ECO:0000313" key="5">
    <source>
        <dbReference type="EMBL" id="GFH48249.1"/>
    </source>
</evidence>
<evidence type="ECO:0000256" key="1">
    <source>
        <dbReference type="ARBA" id="ARBA00023098"/>
    </source>
</evidence>
<keyword evidence="2" id="KW-0378">Hydrolase</keyword>
<proteinExistence type="predicted"/>
<feature type="domain" description="PNPLA" evidence="4">
    <location>
        <begin position="53"/>
        <end position="230"/>
    </location>
</feature>
<dbReference type="GO" id="GO:0005737">
    <property type="term" value="C:cytoplasm"/>
    <property type="evidence" value="ECO:0007669"/>
    <property type="project" value="TreeGrafter"/>
</dbReference>
<dbReference type="Pfam" id="PF01734">
    <property type="entry name" value="Patatin"/>
    <property type="match status" value="1"/>
</dbReference>